<evidence type="ECO:0000256" key="1">
    <source>
        <dbReference type="ARBA" id="ARBA00004448"/>
    </source>
</evidence>
<feature type="repeat" description="Solcar" evidence="10">
    <location>
        <begin position="8"/>
        <end position="101"/>
    </location>
</feature>
<keyword evidence="3 11" id="KW-0813">Transport</keyword>
<dbReference type="EMBL" id="BTGD01000005">
    <property type="protein sequence ID" value="GMM55650.1"/>
    <property type="molecule type" value="Genomic_DNA"/>
</dbReference>
<accession>A0AAV5RW26</accession>
<protein>
    <submittedName>
        <fullName evidence="12">Sfc1 protein</fullName>
    </submittedName>
</protein>
<reference evidence="12 13" key="1">
    <citation type="journal article" date="2023" name="Elife">
        <title>Identification of key yeast species and microbe-microbe interactions impacting larval growth of Drosophila in the wild.</title>
        <authorList>
            <person name="Mure A."/>
            <person name="Sugiura Y."/>
            <person name="Maeda R."/>
            <person name="Honda K."/>
            <person name="Sakurai N."/>
            <person name="Takahashi Y."/>
            <person name="Watada M."/>
            <person name="Katoh T."/>
            <person name="Gotoh A."/>
            <person name="Gotoh Y."/>
            <person name="Taniguchi I."/>
            <person name="Nakamura K."/>
            <person name="Hayashi T."/>
            <person name="Katayama T."/>
            <person name="Uemura T."/>
            <person name="Hattori Y."/>
        </authorList>
    </citation>
    <scope>NUCLEOTIDE SEQUENCE [LARGE SCALE GENOMIC DNA]</scope>
    <source>
        <strain evidence="12 13">KH-74</strain>
    </source>
</reference>
<name>A0AAV5RW26_MAUHU</name>
<keyword evidence="8" id="KW-0496">Mitochondrion</keyword>
<evidence type="ECO:0000256" key="2">
    <source>
        <dbReference type="ARBA" id="ARBA00006375"/>
    </source>
</evidence>
<evidence type="ECO:0000256" key="6">
    <source>
        <dbReference type="ARBA" id="ARBA00022792"/>
    </source>
</evidence>
<dbReference type="PANTHER" id="PTHR45788:SF2">
    <property type="entry name" value="SUCCINATE_FUMARATE MITOCHONDRIAL TRANSPORTER"/>
    <property type="match status" value="1"/>
</dbReference>
<evidence type="ECO:0000256" key="11">
    <source>
        <dbReference type="RuleBase" id="RU000488"/>
    </source>
</evidence>
<evidence type="ECO:0000256" key="5">
    <source>
        <dbReference type="ARBA" id="ARBA00022737"/>
    </source>
</evidence>
<evidence type="ECO:0000256" key="9">
    <source>
        <dbReference type="ARBA" id="ARBA00023136"/>
    </source>
</evidence>
<keyword evidence="4 10" id="KW-0812">Transmembrane</keyword>
<gene>
    <name evidence="12" type="ORF">DAKH74_022660</name>
</gene>
<dbReference type="InterPro" id="IPR002067">
    <property type="entry name" value="MCP"/>
</dbReference>
<dbReference type="Proteomes" id="UP001377567">
    <property type="component" value="Unassembled WGS sequence"/>
</dbReference>
<proteinExistence type="inferred from homology"/>
<evidence type="ECO:0000256" key="8">
    <source>
        <dbReference type="ARBA" id="ARBA00023128"/>
    </source>
</evidence>
<keyword evidence="7" id="KW-1133">Transmembrane helix</keyword>
<dbReference type="GO" id="GO:0005469">
    <property type="term" value="F:succinate:fumarate antiporter activity"/>
    <property type="evidence" value="ECO:0007669"/>
    <property type="project" value="TreeGrafter"/>
</dbReference>
<dbReference type="Gene3D" id="1.50.40.10">
    <property type="entry name" value="Mitochondrial carrier domain"/>
    <property type="match status" value="2"/>
</dbReference>
<sequence>MSQKKKASHPAINLIAGGTAGLFEALCCHPLDTIKVRMQIYKRAVSGGGTAIKAPGFIKTGKSIYTQEGFLALYKGLGAVVIGIIPKMAIRFSSYEFYRTLLADKNTGVVSTGNTFLAGVGAGVTEAVMVVNPMEVVKIRLQAQHLAPAAAAPVQTLQTAAAGISPAMAATATATGATATATAASTAASTVKKAAAEPVKYKNAVHACYTIVKEEGFGALYRGVSLTAARQATNQGANFTVYSKIKEFLQKYHQTDVLPSWETSCIGLISGAIGPFSNAPLDTIKTRLQRDKSHSADKSTSGWGKIMKVGSQLLKEEGFAALYKGITPRVMRVAPGQAVTFTVYEFVRGHLENMGLFKSSAVPKPKALK</sequence>
<evidence type="ECO:0000313" key="12">
    <source>
        <dbReference type="EMBL" id="GMM55650.1"/>
    </source>
</evidence>
<dbReference type="AlphaFoldDB" id="A0AAV5RW26"/>
<comment type="subcellular location">
    <subcellularLocation>
        <location evidence="1">Mitochondrion inner membrane</location>
        <topology evidence="1">Multi-pass membrane protein</topology>
    </subcellularLocation>
</comment>
<dbReference type="GO" id="GO:0005743">
    <property type="term" value="C:mitochondrial inner membrane"/>
    <property type="evidence" value="ECO:0007669"/>
    <property type="project" value="UniProtKB-SubCell"/>
</dbReference>
<evidence type="ECO:0000313" key="13">
    <source>
        <dbReference type="Proteomes" id="UP001377567"/>
    </source>
</evidence>
<evidence type="ECO:0000256" key="7">
    <source>
        <dbReference type="ARBA" id="ARBA00022989"/>
    </source>
</evidence>
<dbReference type="InterPro" id="IPR023395">
    <property type="entry name" value="MCP_dom_sf"/>
</dbReference>
<dbReference type="PANTHER" id="PTHR45788">
    <property type="entry name" value="SUCCINATE/FUMARATE MITOCHONDRIAL TRANSPORTER-RELATED"/>
    <property type="match status" value="1"/>
</dbReference>
<comment type="similarity">
    <text evidence="2 11">Belongs to the mitochondrial carrier (TC 2.A.29) family.</text>
</comment>
<dbReference type="InterPro" id="IPR049563">
    <property type="entry name" value="TXTP-like"/>
</dbReference>
<dbReference type="SUPFAM" id="SSF103506">
    <property type="entry name" value="Mitochondrial carrier"/>
    <property type="match status" value="1"/>
</dbReference>
<evidence type="ECO:0000256" key="3">
    <source>
        <dbReference type="ARBA" id="ARBA00022448"/>
    </source>
</evidence>
<keyword evidence="5" id="KW-0677">Repeat</keyword>
<keyword evidence="13" id="KW-1185">Reference proteome</keyword>
<evidence type="ECO:0000256" key="4">
    <source>
        <dbReference type="ARBA" id="ARBA00022692"/>
    </source>
</evidence>
<dbReference type="PROSITE" id="PS50920">
    <property type="entry name" value="SOLCAR"/>
    <property type="match status" value="3"/>
</dbReference>
<keyword evidence="6" id="KW-0999">Mitochondrion inner membrane</keyword>
<dbReference type="Pfam" id="PF00153">
    <property type="entry name" value="Mito_carr"/>
    <property type="match status" value="4"/>
</dbReference>
<feature type="repeat" description="Solcar" evidence="10">
    <location>
        <begin position="258"/>
        <end position="350"/>
    </location>
</feature>
<keyword evidence="9 10" id="KW-0472">Membrane</keyword>
<organism evidence="12 13">
    <name type="scientific">Maudiozyma humilis</name>
    <name type="common">Sour dough yeast</name>
    <name type="synonym">Kazachstania humilis</name>
    <dbReference type="NCBI Taxonomy" id="51915"/>
    <lineage>
        <taxon>Eukaryota</taxon>
        <taxon>Fungi</taxon>
        <taxon>Dikarya</taxon>
        <taxon>Ascomycota</taxon>
        <taxon>Saccharomycotina</taxon>
        <taxon>Saccharomycetes</taxon>
        <taxon>Saccharomycetales</taxon>
        <taxon>Saccharomycetaceae</taxon>
        <taxon>Maudiozyma</taxon>
    </lineage>
</organism>
<dbReference type="PRINTS" id="PR00926">
    <property type="entry name" value="MITOCARRIER"/>
</dbReference>
<feature type="repeat" description="Solcar" evidence="10">
    <location>
        <begin position="113"/>
        <end position="248"/>
    </location>
</feature>
<dbReference type="InterPro" id="IPR018108">
    <property type="entry name" value="MCP_transmembrane"/>
</dbReference>
<comment type="caution">
    <text evidence="12">The sequence shown here is derived from an EMBL/GenBank/DDBJ whole genome shotgun (WGS) entry which is preliminary data.</text>
</comment>
<evidence type="ECO:0000256" key="10">
    <source>
        <dbReference type="PROSITE-ProRule" id="PRU00282"/>
    </source>
</evidence>